<keyword evidence="5" id="KW-1185">Reference proteome</keyword>
<dbReference type="SUPFAM" id="SSF52540">
    <property type="entry name" value="P-loop containing nucleoside triphosphate hydrolases"/>
    <property type="match status" value="1"/>
</dbReference>
<dbReference type="PANTHER" id="PTHR32309">
    <property type="entry name" value="TYROSINE-PROTEIN KINASE"/>
    <property type="match status" value="1"/>
</dbReference>
<organism evidence="4 5">
    <name type="scientific">Rhodobacter calidifons</name>
    <dbReference type="NCBI Taxonomy" id="2715277"/>
    <lineage>
        <taxon>Bacteria</taxon>
        <taxon>Pseudomonadati</taxon>
        <taxon>Pseudomonadota</taxon>
        <taxon>Alphaproteobacteria</taxon>
        <taxon>Rhodobacterales</taxon>
        <taxon>Rhodobacter group</taxon>
        <taxon>Rhodobacter</taxon>
    </lineage>
</organism>
<dbReference type="Gene3D" id="3.40.50.300">
    <property type="entry name" value="P-loop containing nucleotide triphosphate hydrolases"/>
    <property type="match status" value="1"/>
</dbReference>
<proteinExistence type="predicted"/>
<evidence type="ECO:0000256" key="1">
    <source>
        <dbReference type="ARBA" id="ARBA00022741"/>
    </source>
</evidence>
<dbReference type="EMBL" id="JAANHS010000006">
    <property type="protein sequence ID" value="NHB77068.1"/>
    <property type="molecule type" value="Genomic_DNA"/>
</dbReference>
<dbReference type="InterPro" id="IPR002586">
    <property type="entry name" value="CobQ/CobB/MinD/ParA_Nub-bd_dom"/>
</dbReference>
<accession>A0ABX0G878</accession>
<evidence type="ECO:0000313" key="4">
    <source>
        <dbReference type="EMBL" id="NHB77068.1"/>
    </source>
</evidence>
<dbReference type="InterPro" id="IPR005702">
    <property type="entry name" value="Wzc-like_C"/>
</dbReference>
<sequence>MQGAKPGAQHVIERGPWHDLGEVSLDFKRLERNRIVAMHPGQSAASFDLMRTNMSRTLRSNGWTRVAITSPTPGCGKSTIALNLAFSLARMADTRVLLIELDLRHPSLLKIMGLEPGQDFGGMLASGTLDLRQIRRCGPNLAFAASSQPIASPAELLSAPRTADMIDEIETRLRPDVILFDMSPMLVNDDAISFLDQVDCALMIAAADETTVTEVDRCGKDLAKRTQVLGVVLNKCRYPEREGAMAYPE</sequence>
<evidence type="ECO:0000313" key="5">
    <source>
        <dbReference type="Proteomes" id="UP001515660"/>
    </source>
</evidence>
<feature type="domain" description="CobQ/CobB/MinD/ParA nucleotide binding" evidence="3">
    <location>
        <begin position="66"/>
        <end position="239"/>
    </location>
</feature>
<gene>
    <name evidence="4" type="ORF">G8O29_09985</name>
</gene>
<protein>
    <submittedName>
        <fullName evidence="4">CpsD/CapB family tyrosine-protein kinase</fullName>
    </submittedName>
</protein>
<keyword evidence="1" id="KW-0547">Nucleotide-binding</keyword>
<keyword evidence="4" id="KW-0808">Transferase</keyword>
<evidence type="ECO:0000256" key="2">
    <source>
        <dbReference type="ARBA" id="ARBA00022840"/>
    </source>
</evidence>
<keyword evidence="4" id="KW-0418">Kinase</keyword>
<dbReference type="Pfam" id="PF01656">
    <property type="entry name" value="CbiA"/>
    <property type="match status" value="1"/>
</dbReference>
<reference evidence="4 5" key="1">
    <citation type="journal article" date="2022" name="Microorganisms">
        <title>Genome Sequence and Characterization of a Xanthorhodopsin-Containing, Aerobic Anoxygenic Phototrophic Rhodobacter Species, Isolated from Mesophilic Conditions at Yellowstone National Park.</title>
        <authorList>
            <person name="Kyndt J.A."/>
            <person name="Robertson S."/>
            <person name="Shoffstall I.B."/>
            <person name="Ramaley R.F."/>
            <person name="Meyer T.E."/>
        </authorList>
    </citation>
    <scope>NUCLEOTIDE SEQUENCE [LARGE SCALE GENOMIC DNA]</scope>
    <source>
        <strain evidence="4 5">M37P</strain>
    </source>
</reference>
<dbReference type="CDD" id="cd05387">
    <property type="entry name" value="BY-kinase"/>
    <property type="match status" value="1"/>
</dbReference>
<dbReference type="InterPro" id="IPR027417">
    <property type="entry name" value="P-loop_NTPase"/>
</dbReference>
<dbReference type="GO" id="GO:0016301">
    <property type="term" value="F:kinase activity"/>
    <property type="evidence" value="ECO:0007669"/>
    <property type="project" value="UniProtKB-KW"/>
</dbReference>
<keyword evidence="2" id="KW-0067">ATP-binding</keyword>
<dbReference type="Proteomes" id="UP001515660">
    <property type="component" value="Unassembled WGS sequence"/>
</dbReference>
<dbReference type="PANTHER" id="PTHR32309:SF13">
    <property type="entry name" value="FERRIC ENTEROBACTIN TRANSPORT PROTEIN FEPE"/>
    <property type="match status" value="1"/>
</dbReference>
<dbReference type="RefSeq" id="WP_207623755.1">
    <property type="nucleotide sequence ID" value="NZ_JAANHS010000006.1"/>
</dbReference>
<comment type="caution">
    <text evidence="4">The sequence shown here is derived from an EMBL/GenBank/DDBJ whole genome shotgun (WGS) entry which is preliminary data.</text>
</comment>
<dbReference type="InterPro" id="IPR050445">
    <property type="entry name" value="Bact_polysacc_biosynth/exp"/>
</dbReference>
<name>A0ABX0G878_9RHOB</name>
<evidence type="ECO:0000259" key="3">
    <source>
        <dbReference type="Pfam" id="PF01656"/>
    </source>
</evidence>